<keyword evidence="1" id="KW-0732">Signal</keyword>
<dbReference type="Proteomes" id="UP000291338">
    <property type="component" value="Unassembled WGS sequence"/>
</dbReference>
<feature type="chain" id="PRO_5020633424" description="S9 family peptidase" evidence="1">
    <location>
        <begin position="24"/>
        <end position="426"/>
    </location>
</feature>
<dbReference type="AlphaFoldDB" id="A0A4Q7ILB8"/>
<gene>
    <name evidence="2" type="ORF">C1E23_18000</name>
</gene>
<sequence length="426" mass="48391">MLNHALFLTFIITLFGASASAQSSLKSTLPIEAHASLANASQMNLSPDGNKVAFVQNGKGTLFLVVFDLTTGKKRFITKTDNLSVTLNWFEWVNNDVLLMGISSTVTERSVRYTVSRLRKFDLREDDEPKNVIRIGRNAHNSQFQDNVISMLPDDPEHVLLSIDLDTPNKPGVFKVNVQTGKRKRIERPKKNIDGWIADRQGKVRIMRQVDDTLVTYSLKDFKTNKWQKLFEYEVFSADRVSVLGFDKNPNILYFKAIHNDKDALFKMDVTDPKKTRELVYHDENYDVDGTLVYSEVTNEVVGFSHSGFDDVIKYWDEDLDKLQRSINKAIPDSTNVIMDTDITGKIYILYTAASDHPGAYLLGDRNANSLDYIISKYPLVEGALYNGKNNVKYTARDKTNIEGYITFPADYEKGKAYPAIIYGTR</sequence>
<reference evidence="2 3" key="1">
    <citation type="submission" date="2018-01" db="EMBL/GenBank/DDBJ databases">
        <title>Co-occurrence of chitin degradation, pigmentation and bioactivity in marine Pseudoalteromonas.</title>
        <authorList>
            <person name="Paulsen S."/>
            <person name="Gram L."/>
            <person name="Machado H."/>
        </authorList>
    </citation>
    <scope>NUCLEOTIDE SEQUENCE [LARGE SCALE GENOMIC DNA]</scope>
    <source>
        <strain evidence="2 3">S3898</strain>
    </source>
</reference>
<evidence type="ECO:0000313" key="3">
    <source>
        <dbReference type="Proteomes" id="UP000291338"/>
    </source>
</evidence>
<dbReference type="EMBL" id="PPSX01000083">
    <property type="protein sequence ID" value="RZQ51727.1"/>
    <property type="molecule type" value="Genomic_DNA"/>
</dbReference>
<evidence type="ECO:0000313" key="2">
    <source>
        <dbReference type="EMBL" id="RZQ51727.1"/>
    </source>
</evidence>
<accession>A0A4Q7ILB8</accession>
<proteinExistence type="predicted"/>
<dbReference type="RefSeq" id="WP_130256885.1">
    <property type="nucleotide sequence ID" value="NZ_PPSX01000083.1"/>
</dbReference>
<organism evidence="2 3">
    <name type="scientific">Pseudoalteromonas phenolica</name>
    <dbReference type="NCBI Taxonomy" id="161398"/>
    <lineage>
        <taxon>Bacteria</taxon>
        <taxon>Pseudomonadati</taxon>
        <taxon>Pseudomonadota</taxon>
        <taxon>Gammaproteobacteria</taxon>
        <taxon>Alteromonadales</taxon>
        <taxon>Pseudoalteromonadaceae</taxon>
        <taxon>Pseudoalteromonas</taxon>
    </lineage>
</organism>
<feature type="signal peptide" evidence="1">
    <location>
        <begin position="1"/>
        <end position="23"/>
    </location>
</feature>
<evidence type="ECO:0000256" key="1">
    <source>
        <dbReference type="SAM" id="SignalP"/>
    </source>
</evidence>
<name>A0A4Q7ILB8_9GAMM</name>
<protein>
    <recommendedName>
        <fullName evidence="4">S9 family peptidase</fullName>
    </recommendedName>
</protein>
<evidence type="ECO:0008006" key="4">
    <source>
        <dbReference type="Google" id="ProtNLM"/>
    </source>
</evidence>
<comment type="caution">
    <text evidence="2">The sequence shown here is derived from an EMBL/GenBank/DDBJ whole genome shotgun (WGS) entry which is preliminary data.</text>
</comment>
<dbReference type="SUPFAM" id="SSF69304">
    <property type="entry name" value="Tricorn protease N-terminal domain"/>
    <property type="match status" value="1"/>
</dbReference>